<dbReference type="SUPFAM" id="SSF55729">
    <property type="entry name" value="Acyl-CoA N-acyltransferases (Nat)"/>
    <property type="match status" value="1"/>
</dbReference>
<protein>
    <submittedName>
        <fullName evidence="2">GNAT family N-acetyltransferase</fullName>
    </submittedName>
</protein>
<dbReference type="RefSeq" id="WP_311364407.1">
    <property type="nucleotide sequence ID" value="NZ_JAVRIC010000006.1"/>
</dbReference>
<dbReference type="InterPro" id="IPR051531">
    <property type="entry name" value="N-acetyltransferase"/>
</dbReference>
<dbReference type="InterPro" id="IPR000182">
    <property type="entry name" value="GNAT_dom"/>
</dbReference>
<keyword evidence="3" id="KW-1185">Reference proteome</keyword>
<accession>A0ABU2WGL6</accession>
<dbReference type="InterPro" id="IPR016181">
    <property type="entry name" value="Acyl_CoA_acyltransferase"/>
</dbReference>
<evidence type="ECO:0000313" key="3">
    <source>
        <dbReference type="Proteomes" id="UP001254608"/>
    </source>
</evidence>
<gene>
    <name evidence="2" type="ORF">RM530_06500</name>
</gene>
<dbReference type="EMBL" id="JAVRIC010000006">
    <property type="protein sequence ID" value="MDT0497015.1"/>
    <property type="molecule type" value="Genomic_DNA"/>
</dbReference>
<comment type="caution">
    <text evidence="2">The sequence shown here is derived from an EMBL/GenBank/DDBJ whole genome shotgun (WGS) entry which is preliminary data.</text>
</comment>
<dbReference type="PROSITE" id="PS51186">
    <property type="entry name" value="GNAT"/>
    <property type="match status" value="1"/>
</dbReference>
<dbReference type="Pfam" id="PF13302">
    <property type="entry name" value="Acetyltransf_3"/>
    <property type="match status" value="1"/>
</dbReference>
<dbReference type="PANTHER" id="PTHR43792:SF1">
    <property type="entry name" value="N-ACETYLTRANSFERASE DOMAIN-CONTAINING PROTEIN"/>
    <property type="match status" value="1"/>
</dbReference>
<dbReference type="PANTHER" id="PTHR43792">
    <property type="entry name" value="GNAT FAMILY, PUTATIVE (AFU_ORTHOLOGUE AFUA_3G00765)-RELATED-RELATED"/>
    <property type="match status" value="1"/>
</dbReference>
<proteinExistence type="predicted"/>
<sequence length="174" mass="19700">MTEAPSELLTSRLRLCPLSERDIDVLHAIWTEPGVRRFLWDDRRLSRHETRDFVARSSYLLPTEGVGLWLARERGGEAVGFGGFWSLEGSGDLELIYGVRDTKLGQGYGREIVRPLLRYGFEQLGLEDIRASTDVPNTASIRLLKGFGFLQFQRLGDSVRFRLPRGVYTGRAVA</sequence>
<feature type="domain" description="N-acetyltransferase" evidence="1">
    <location>
        <begin position="13"/>
        <end position="174"/>
    </location>
</feature>
<name>A0ABU2WGL6_9GAMM</name>
<evidence type="ECO:0000259" key="1">
    <source>
        <dbReference type="PROSITE" id="PS51186"/>
    </source>
</evidence>
<dbReference type="Gene3D" id="3.40.630.30">
    <property type="match status" value="1"/>
</dbReference>
<organism evidence="2 3">
    <name type="scientific">Banduia mediterranea</name>
    <dbReference type="NCBI Taxonomy" id="3075609"/>
    <lineage>
        <taxon>Bacteria</taxon>
        <taxon>Pseudomonadati</taxon>
        <taxon>Pseudomonadota</taxon>
        <taxon>Gammaproteobacteria</taxon>
        <taxon>Nevskiales</taxon>
        <taxon>Algiphilaceae</taxon>
        <taxon>Banduia</taxon>
    </lineage>
</organism>
<dbReference type="Proteomes" id="UP001254608">
    <property type="component" value="Unassembled WGS sequence"/>
</dbReference>
<evidence type="ECO:0000313" key="2">
    <source>
        <dbReference type="EMBL" id="MDT0497015.1"/>
    </source>
</evidence>
<reference evidence="2 3" key="1">
    <citation type="submission" date="2023-09" db="EMBL/GenBank/DDBJ databases">
        <authorList>
            <person name="Rey-Velasco X."/>
        </authorList>
    </citation>
    <scope>NUCLEOTIDE SEQUENCE [LARGE SCALE GENOMIC DNA]</scope>
    <source>
        <strain evidence="2 3">W345</strain>
    </source>
</reference>